<evidence type="ECO:0000313" key="2">
    <source>
        <dbReference type="EMBL" id="OAY67736.1"/>
    </source>
</evidence>
<evidence type="ECO:0000313" key="3">
    <source>
        <dbReference type="Proteomes" id="UP000092600"/>
    </source>
</evidence>
<dbReference type="PANTHER" id="PTHR33116:SF85">
    <property type="entry name" value="REVERSE TRANSCRIPTASE ZINC-BINDING DOMAIN-CONTAINING PROTEIN"/>
    <property type="match status" value="1"/>
</dbReference>
<name>A0A199USX2_ANACO</name>
<gene>
    <name evidence="2" type="ORF">ACMD2_10664</name>
</gene>
<evidence type="ECO:0000259" key="1">
    <source>
        <dbReference type="Pfam" id="PF13966"/>
    </source>
</evidence>
<dbReference type="EMBL" id="LSRQ01005332">
    <property type="protein sequence ID" value="OAY67736.1"/>
    <property type="molecule type" value="Genomic_DNA"/>
</dbReference>
<comment type="caution">
    <text evidence="2">The sequence shown here is derived from an EMBL/GenBank/DDBJ whole genome shotgun (WGS) entry which is preliminary data.</text>
</comment>
<sequence length="326" mass="36742">MKINREKSELYYLGQKAGKGVRLANILECRTGAFPTNYLGLPLSPRPPSKEAWRGIIQKFHHKIGGWQAKLLSRGGRLILVNAVLTNIPLFSLAVFKAPRWGVLGLNTIFKWGTAYKLGNGHSIDFWSDRWSGEKTLNLTFPEAYQAAVCKNLKVSECFTRGAWNWTRILGTDVGQVQGHVPNLTELVQRISAFIIDQRPDTIQWRWNTDGQFSVKSAYSALTDGGVRDACVSKIWELKIPLKFKVFGWLVLKKRTLTRDILVKRGISNDPTCVLCGTHEETVDHLFCRCVFSKFIIVTGVDDIQAQDLGDELIRSNARHTIKTAV</sequence>
<proteinExistence type="predicted"/>
<reference evidence="2 3" key="1">
    <citation type="journal article" date="2016" name="DNA Res.">
        <title>The draft genome of MD-2 pineapple using hybrid error correction of long reads.</title>
        <authorList>
            <person name="Redwan R.M."/>
            <person name="Saidin A."/>
            <person name="Kumar S.V."/>
        </authorList>
    </citation>
    <scope>NUCLEOTIDE SEQUENCE [LARGE SCALE GENOMIC DNA]</scope>
    <source>
        <strain evidence="3">cv. MD2</strain>
        <tissue evidence="2">Leaf</tissue>
    </source>
</reference>
<dbReference type="InterPro" id="IPR026960">
    <property type="entry name" value="RVT-Znf"/>
</dbReference>
<dbReference type="PANTHER" id="PTHR33116">
    <property type="entry name" value="REVERSE TRANSCRIPTASE ZINC-BINDING DOMAIN-CONTAINING PROTEIN-RELATED-RELATED"/>
    <property type="match status" value="1"/>
</dbReference>
<accession>A0A199USX2</accession>
<dbReference type="AlphaFoldDB" id="A0A199USX2"/>
<feature type="domain" description="Reverse transcriptase zinc-binding" evidence="1">
    <location>
        <begin position="213"/>
        <end position="295"/>
    </location>
</feature>
<organism evidence="2 3">
    <name type="scientific">Ananas comosus</name>
    <name type="common">Pineapple</name>
    <name type="synonym">Ananas ananas</name>
    <dbReference type="NCBI Taxonomy" id="4615"/>
    <lineage>
        <taxon>Eukaryota</taxon>
        <taxon>Viridiplantae</taxon>
        <taxon>Streptophyta</taxon>
        <taxon>Embryophyta</taxon>
        <taxon>Tracheophyta</taxon>
        <taxon>Spermatophyta</taxon>
        <taxon>Magnoliopsida</taxon>
        <taxon>Liliopsida</taxon>
        <taxon>Poales</taxon>
        <taxon>Bromeliaceae</taxon>
        <taxon>Bromelioideae</taxon>
        <taxon>Ananas</taxon>
    </lineage>
</organism>
<dbReference type="Proteomes" id="UP000092600">
    <property type="component" value="Unassembled WGS sequence"/>
</dbReference>
<dbReference type="STRING" id="4615.A0A199USX2"/>
<dbReference type="Pfam" id="PF13966">
    <property type="entry name" value="zf-RVT"/>
    <property type="match status" value="1"/>
</dbReference>
<protein>
    <submittedName>
        <fullName evidence="2">Putative ribonuclease H protein</fullName>
    </submittedName>
</protein>